<dbReference type="PANTHER" id="PTHR42781">
    <property type="entry name" value="SPERMIDINE/PUTRESCINE IMPORT ATP-BINDING PROTEIN POTA"/>
    <property type="match status" value="1"/>
</dbReference>
<dbReference type="Proteomes" id="UP000996601">
    <property type="component" value="Unassembled WGS sequence"/>
</dbReference>
<evidence type="ECO:0000256" key="2">
    <source>
        <dbReference type="ARBA" id="ARBA00022448"/>
    </source>
</evidence>
<dbReference type="InterPro" id="IPR027417">
    <property type="entry name" value="P-loop_NTPase"/>
</dbReference>
<keyword evidence="3" id="KW-0547">Nucleotide-binding</keyword>
<dbReference type="InterPro" id="IPR050093">
    <property type="entry name" value="ABC_SmlMolc_Importer"/>
</dbReference>
<dbReference type="Pfam" id="PF00005">
    <property type="entry name" value="ABC_tran"/>
    <property type="match status" value="1"/>
</dbReference>
<dbReference type="SMART" id="SM00382">
    <property type="entry name" value="AAA"/>
    <property type="match status" value="1"/>
</dbReference>
<accession>A0ABT1R0N6</accession>
<evidence type="ECO:0000256" key="1">
    <source>
        <dbReference type="ARBA" id="ARBA00005417"/>
    </source>
</evidence>
<name>A0ABT1R0N6_9HYPH</name>
<dbReference type="InterPro" id="IPR013611">
    <property type="entry name" value="Transp-assoc_OB_typ2"/>
</dbReference>
<organism evidence="6 7">
    <name type="scientific">Shinella lacus</name>
    <dbReference type="NCBI Taxonomy" id="2654216"/>
    <lineage>
        <taxon>Bacteria</taxon>
        <taxon>Pseudomonadati</taxon>
        <taxon>Pseudomonadota</taxon>
        <taxon>Alphaproteobacteria</taxon>
        <taxon>Hyphomicrobiales</taxon>
        <taxon>Rhizobiaceae</taxon>
        <taxon>Shinella</taxon>
    </lineage>
</organism>
<evidence type="ECO:0000313" key="7">
    <source>
        <dbReference type="Proteomes" id="UP000996601"/>
    </source>
</evidence>
<dbReference type="PANTHER" id="PTHR42781:SF4">
    <property type="entry name" value="SPERMIDINE_PUTRESCINE IMPORT ATP-BINDING PROTEIN POTA"/>
    <property type="match status" value="1"/>
</dbReference>
<comment type="caution">
    <text evidence="6">The sequence shown here is derived from an EMBL/GenBank/DDBJ whole genome shotgun (WGS) entry which is preliminary data.</text>
</comment>
<dbReference type="InterPro" id="IPR008995">
    <property type="entry name" value="Mo/tungstate-bd_C_term_dom"/>
</dbReference>
<proteinExistence type="inferred from homology"/>
<sequence length="374" mass="41032">MLTIENLSTVYQSPSAKPVLAASDVNFSVPKGRLFTLLGPSGCGKTTTLRSIAGLERPTTGVITAGNRVVFSGDSKIFIAPNRRQFGMVFQSYAIWPHMSVFENAAFPLRVRSKRLPEKEIKDKVMKMLAAVSLDHLAERQATQLSGGQQQRLALARALVMEPELLLLDEPLSNLDAKLREKMRFELKKIQRELGITTIYVTHDQSEALALSHEIAVMNQGKIVQIGSPRDIYERPKTAFVADFIGSTNFIEGVIRDRSDHGYIVDSAIGSLAADRKDDLTVGTAVSMSIRPEDLRLSETPPTDTNHTVIQGTVSAKVFLGECIDFKIMVNEVELLARCHPSIRTPVGGTIYMSVDPLKCAILNGTASRTASLH</sequence>
<dbReference type="Gene3D" id="3.40.50.300">
    <property type="entry name" value="P-loop containing nucleotide triphosphate hydrolases"/>
    <property type="match status" value="1"/>
</dbReference>
<dbReference type="Pfam" id="PF08402">
    <property type="entry name" value="TOBE_2"/>
    <property type="match status" value="1"/>
</dbReference>
<dbReference type="InterPro" id="IPR017871">
    <property type="entry name" value="ABC_transporter-like_CS"/>
</dbReference>
<dbReference type="InterPro" id="IPR003593">
    <property type="entry name" value="AAA+_ATPase"/>
</dbReference>
<reference evidence="6" key="1">
    <citation type="submission" date="2021-07" db="EMBL/GenBank/DDBJ databases">
        <title>Shinella sp. nov., a novel member of the genus Shinella from water.</title>
        <authorList>
            <person name="Deng Y."/>
        </authorList>
    </citation>
    <scope>NUCLEOTIDE SEQUENCE</scope>
    <source>
        <strain evidence="6">CPCC 100929</strain>
    </source>
</reference>
<dbReference type="InterPro" id="IPR003439">
    <property type="entry name" value="ABC_transporter-like_ATP-bd"/>
</dbReference>
<keyword evidence="2" id="KW-0813">Transport</keyword>
<dbReference type="PROSITE" id="PS00211">
    <property type="entry name" value="ABC_TRANSPORTER_1"/>
    <property type="match status" value="1"/>
</dbReference>
<evidence type="ECO:0000259" key="5">
    <source>
        <dbReference type="PROSITE" id="PS50893"/>
    </source>
</evidence>
<evidence type="ECO:0000256" key="4">
    <source>
        <dbReference type="ARBA" id="ARBA00022840"/>
    </source>
</evidence>
<dbReference type="RefSeq" id="WP_256114776.1">
    <property type="nucleotide sequence ID" value="NZ_WHSB02000001.1"/>
</dbReference>
<gene>
    <name evidence="6" type="ORF">GB927_001610</name>
</gene>
<evidence type="ECO:0000256" key="3">
    <source>
        <dbReference type="ARBA" id="ARBA00022741"/>
    </source>
</evidence>
<keyword evidence="7" id="KW-1185">Reference proteome</keyword>
<protein>
    <submittedName>
        <fullName evidence="6">ABC transporter ATP-binding protein</fullName>
    </submittedName>
</protein>
<evidence type="ECO:0000313" key="6">
    <source>
        <dbReference type="EMBL" id="MCQ4628711.1"/>
    </source>
</evidence>
<dbReference type="PROSITE" id="PS50893">
    <property type="entry name" value="ABC_TRANSPORTER_2"/>
    <property type="match status" value="1"/>
</dbReference>
<dbReference type="EMBL" id="WHSB02000001">
    <property type="protein sequence ID" value="MCQ4628711.1"/>
    <property type="molecule type" value="Genomic_DNA"/>
</dbReference>
<dbReference type="GO" id="GO:0005524">
    <property type="term" value="F:ATP binding"/>
    <property type="evidence" value="ECO:0007669"/>
    <property type="project" value="UniProtKB-KW"/>
</dbReference>
<dbReference type="SUPFAM" id="SSF50331">
    <property type="entry name" value="MOP-like"/>
    <property type="match status" value="1"/>
</dbReference>
<keyword evidence="4 6" id="KW-0067">ATP-binding</keyword>
<feature type="domain" description="ABC transporter" evidence="5">
    <location>
        <begin position="2"/>
        <end position="245"/>
    </location>
</feature>
<dbReference type="Gene3D" id="2.40.50.100">
    <property type="match status" value="1"/>
</dbReference>
<dbReference type="SUPFAM" id="SSF52540">
    <property type="entry name" value="P-loop containing nucleoside triphosphate hydrolases"/>
    <property type="match status" value="1"/>
</dbReference>
<comment type="similarity">
    <text evidence="1">Belongs to the ABC transporter superfamily.</text>
</comment>